<feature type="compositionally biased region" description="Polar residues" evidence="7">
    <location>
        <begin position="547"/>
        <end position="559"/>
    </location>
</feature>
<evidence type="ECO:0000256" key="5">
    <source>
        <dbReference type="ARBA" id="ARBA00022989"/>
    </source>
</evidence>
<dbReference type="InterPro" id="IPR039421">
    <property type="entry name" value="Type_1_exporter"/>
</dbReference>
<dbReference type="Pfam" id="PF00005">
    <property type="entry name" value="ABC_tran"/>
    <property type="match status" value="1"/>
</dbReference>
<evidence type="ECO:0000256" key="2">
    <source>
        <dbReference type="ARBA" id="ARBA00022692"/>
    </source>
</evidence>
<dbReference type="PROSITE" id="PS50929">
    <property type="entry name" value="ABC_TM1F"/>
    <property type="match status" value="1"/>
</dbReference>
<name>A0ABY9UMV0_9ACTN</name>
<keyword evidence="3" id="KW-0547">Nucleotide-binding</keyword>
<sequence length="566" mass="60541">MAAAVAHDTGAPVEPLIALGVLLLLLQTWLTRHARLRARALGEDLLADLREEAMARAVALPTAAVEGAGVGDLLTRTTRDITTLSKNLRFTLFELIGSLLTMAITVAALAVLQPLYLIPCLLSLGLATTLCRWYLRRAPQWYLAEARAYAQLSEGLIETSSHPRTVESLDLAVVRERRTGQDVDRWFRAGLHTLNLRTVWLPTLGLVCLLPLPAVLVTGFVLHTHGATTIGAVTTAAVYAQQFGEPVSRISYYVDDLHLAHTALVRLLGIPAPPAQPPPPPHVPRRPALAAHGLTFSHDGRRTVLHGVNLHVRPAEKLALVGPSGAGKTTLAALLAGLHTPQSGSVLLDGVRLDTLPSATVRRLITVVEQDQHVFAGTLRDNLALARPGTRDADLLDALHAVGAASWVAAFPHGIATRIGSGGIPLDARQAQQVALARVLIAAPPIVVLDEATSDLDRTVASALEHILADRLRDSTLITIAHRLHTAQAADRIALLQDGRITELGDHDTLLEQGGEYARLWHIHNGRADATPGDHTGPLASERPTGNLPTSRTTSTTIDQKGDHTP</sequence>
<evidence type="ECO:0000256" key="7">
    <source>
        <dbReference type="SAM" id="MobiDB-lite"/>
    </source>
</evidence>
<dbReference type="Pfam" id="PF00664">
    <property type="entry name" value="ABC_membrane"/>
    <property type="match status" value="1"/>
</dbReference>
<feature type="transmembrane region" description="Helical" evidence="8">
    <location>
        <begin position="116"/>
        <end position="135"/>
    </location>
</feature>
<organism evidence="11 12">
    <name type="scientific">Streptomyces luomodiensis</name>
    <dbReference type="NCBI Taxonomy" id="3026192"/>
    <lineage>
        <taxon>Bacteria</taxon>
        <taxon>Bacillati</taxon>
        <taxon>Actinomycetota</taxon>
        <taxon>Actinomycetes</taxon>
        <taxon>Kitasatosporales</taxon>
        <taxon>Streptomycetaceae</taxon>
        <taxon>Streptomyces</taxon>
    </lineage>
</organism>
<dbReference type="RefSeq" id="WP_311033353.1">
    <property type="nucleotide sequence ID" value="NZ_CP117522.1"/>
</dbReference>
<keyword evidence="12" id="KW-1185">Reference proteome</keyword>
<dbReference type="Proteomes" id="UP001305606">
    <property type="component" value="Chromosome"/>
</dbReference>
<feature type="transmembrane region" description="Helical" evidence="8">
    <location>
        <begin position="90"/>
        <end position="110"/>
    </location>
</feature>
<evidence type="ECO:0000313" key="11">
    <source>
        <dbReference type="EMBL" id="WNE93860.1"/>
    </source>
</evidence>
<dbReference type="GO" id="GO:0005524">
    <property type="term" value="F:ATP binding"/>
    <property type="evidence" value="ECO:0007669"/>
    <property type="project" value="UniProtKB-KW"/>
</dbReference>
<dbReference type="Gene3D" id="1.20.1560.10">
    <property type="entry name" value="ABC transporter type 1, transmembrane domain"/>
    <property type="match status" value="1"/>
</dbReference>
<dbReference type="PANTHER" id="PTHR43394:SF1">
    <property type="entry name" value="ATP-BINDING CASSETTE SUB-FAMILY B MEMBER 10, MITOCHONDRIAL"/>
    <property type="match status" value="1"/>
</dbReference>
<dbReference type="PROSITE" id="PS50893">
    <property type="entry name" value="ABC_TRANSPORTER_2"/>
    <property type="match status" value="1"/>
</dbReference>
<dbReference type="InterPro" id="IPR011527">
    <property type="entry name" value="ABC1_TM_dom"/>
</dbReference>
<feature type="domain" description="ABC transporter" evidence="9">
    <location>
        <begin position="289"/>
        <end position="523"/>
    </location>
</feature>
<keyword evidence="6 8" id="KW-0472">Membrane</keyword>
<accession>A0ABY9UMV0</accession>
<dbReference type="SUPFAM" id="SSF90123">
    <property type="entry name" value="ABC transporter transmembrane region"/>
    <property type="match status" value="1"/>
</dbReference>
<dbReference type="InterPro" id="IPR036640">
    <property type="entry name" value="ABC1_TM_sf"/>
</dbReference>
<evidence type="ECO:0000256" key="3">
    <source>
        <dbReference type="ARBA" id="ARBA00022741"/>
    </source>
</evidence>
<reference evidence="11 12" key="1">
    <citation type="submission" date="2023-02" db="EMBL/GenBank/DDBJ databases">
        <title>Streptomyces sp. SCA4-21 with antifungal activity against Fusarium oxysporum f. sp. cubense, Streptomyces sp. SCA2-17 with antifungal activity against Fusarium oxysporum f. sp. cubense.</title>
        <authorList>
            <person name="Qi D."/>
        </authorList>
    </citation>
    <scope>NUCLEOTIDE SEQUENCE [LARGE SCALE GENOMIC DNA]</scope>
    <source>
        <strain evidence="11 12">SCA4-21</strain>
    </source>
</reference>
<dbReference type="Gene3D" id="3.40.50.300">
    <property type="entry name" value="P-loop containing nucleotide triphosphate hydrolases"/>
    <property type="match status" value="1"/>
</dbReference>
<dbReference type="InterPro" id="IPR003593">
    <property type="entry name" value="AAA+_ATPase"/>
</dbReference>
<comment type="subcellular location">
    <subcellularLocation>
        <location evidence="1">Cell membrane</location>
        <topology evidence="1">Multi-pass membrane protein</topology>
    </subcellularLocation>
</comment>
<feature type="region of interest" description="Disordered" evidence="7">
    <location>
        <begin position="528"/>
        <end position="566"/>
    </location>
</feature>
<evidence type="ECO:0000259" key="9">
    <source>
        <dbReference type="PROSITE" id="PS50893"/>
    </source>
</evidence>
<dbReference type="InterPro" id="IPR003439">
    <property type="entry name" value="ABC_transporter-like_ATP-bd"/>
</dbReference>
<dbReference type="PANTHER" id="PTHR43394">
    <property type="entry name" value="ATP-DEPENDENT PERMEASE MDL1, MITOCHONDRIAL"/>
    <property type="match status" value="1"/>
</dbReference>
<proteinExistence type="predicted"/>
<evidence type="ECO:0000313" key="12">
    <source>
        <dbReference type="Proteomes" id="UP001305606"/>
    </source>
</evidence>
<keyword evidence="5 8" id="KW-1133">Transmembrane helix</keyword>
<feature type="transmembrane region" description="Helical" evidence="8">
    <location>
        <begin position="199"/>
        <end position="222"/>
    </location>
</feature>
<keyword evidence="4 11" id="KW-0067">ATP-binding</keyword>
<evidence type="ECO:0000259" key="10">
    <source>
        <dbReference type="PROSITE" id="PS50929"/>
    </source>
</evidence>
<dbReference type="SMART" id="SM00382">
    <property type="entry name" value="AAA"/>
    <property type="match status" value="1"/>
</dbReference>
<protein>
    <submittedName>
        <fullName evidence="11">ABC transporter ATP-binding protein</fullName>
    </submittedName>
</protein>
<keyword evidence="2 8" id="KW-0812">Transmembrane</keyword>
<evidence type="ECO:0000256" key="4">
    <source>
        <dbReference type="ARBA" id="ARBA00022840"/>
    </source>
</evidence>
<gene>
    <name evidence="11" type="ORF">PS467_00115</name>
</gene>
<feature type="transmembrane region" description="Helical" evidence="8">
    <location>
        <begin position="12"/>
        <end position="30"/>
    </location>
</feature>
<dbReference type="EMBL" id="CP117522">
    <property type="protein sequence ID" value="WNE93860.1"/>
    <property type="molecule type" value="Genomic_DNA"/>
</dbReference>
<evidence type="ECO:0000256" key="1">
    <source>
        <dbReference type="ARBA" id="ARBA00004651"/>
    </source>
</evidence>
<dbReference type="SUPFAM" id="SSF52540">
    <property type="entry name" value="P-loop containing nucleoside triphosphate hydrolases"/>
    <property type="match status" value="1"/>
</dbReference>
<evidence type="ECO:0000256" key="6">
    <source>
        <dbReference type="ARBA" id="ARBA00023136"/>
    </source>
</evidence>
<feature type="domain" description="ABC transmembrane type-1" evidence="10">
    <location>
        <begin position="1"/>
        <end position="259"/>
    </location>
</feature>
<evidence type="ECO:0000256" key="8">
    <source>
        <dbReference type="SAM" id="Phobius"/>
    </source>
</evidence>
<dbReference type="InterPro" id="IPR027417">
    <property type="entry name" value="P-loop_NTPase"/>
</dbReference>